<gene>
    <name evidence="2" type="ORF">BO87DRAFT_3252</name>
</gene>
<dbReference type="Proteomes" id="UP000247647">
    <property type="component" value="Unassembled WGS sequence"/>
</dbReference>
<accession>A0A318YXE9</accession>
<sequence length="106" mass="11911">MRINYPPPMHHVTCTLTFVCRVSLTLRNGVGGGEGNVGMHLLIYSSSSLVHSYCIWLAVYGLDQFLSAIYVCCILVSLPPPFFRMWMGGYYAYRLLQYNLHEAGTG</sequence>
<evidence type="ECO:0000313" key="2">
    <source>
        <dbReference type="EMBL" id="PYH39595.1"/>
    </source>
</evidence>
<reference evidence="2" key="1">
    <citation type="submission" date="2016-12" db="EMBL/GenBank/DDBJ databases">
        <title>The genomes of Aspergillus section Nigri reveals drivers in fungal speciation.</title>
        <authorList>
            <consortium name="DOE Joint Genome Institute"/>
            <person name="Vesth T.C."/>
            <person name="Nybo J."/>
            <person name="Theobald S."/>
            <person name="Brandl J."/>
            <person name="Frisvad J.C."/>
            <person name="Nielsen K.F."/>
            <person name="Lyhne E.K."/>
            <person name="Kogle M.E."/>
            <person name="Kuo A."/>
            <person name="Riley R."/>
            <person name="Clum A."/>
            <person name="Nolan M."/>
            <person name="Lipzen A."/>
            <person name="Salamov A."/>
            <person name="Henrissat B."/>
            <person name="Wiebenga A."/>
            <person name="De Vries R.P."/>
            <person name="Grigoriev I.V."/>
            <person name="Mortensen U.H."/>
            <person name="Andersen M.R."/>
            <person name="Baker S.E."/>
        </authorList>
    </citation>
    <scope>NUCLEOTIDE SEQUENCE [LARGE SCALE GENOMIC DNA]</scope>
    <source>
        <strain evidence="2">CBS 115656</strain>
    </source>
</reference>
<dbReference type="GeneID" id="37122553"/>
<dbReference type="AlphaFoldDB" id="A0A318YXE9"/>
<proteinExistence type="predicted"/>
<protein>
    <submittedName>
        <fullName evidence="2">Uncharacterized protein</fullName>
    </submittedName>
</protein>
<feature type="transmembrane region" description="Helical" evidence="1">
    <location>
        <begin position="41"/>
        <end position="62"/>
    </location>
</feature>
<feature type="transmembrane region" description="Helical" evidence="1">
    <location>
        <begin position="68"/>
        <end position="87"/>
    </location>
</feature>
<keyword evidence="1" id="KW-0472">Membrane</keyword>
<name>A0A318YXE9_ASPNB</name>
<evidence type="ECO:0000256" key="1">
    <source>
        <dbReference type="SAM" id="Phobius"/>
    </source>
</evidence>
<evidence type="ECO:0000313" key="3">
    <source>
        <dbReference type="Proteomes" id="UP000247647"/>
    </source>
</evidence>
<keyword evidence="3" id="KW-1185">Reference proteome</keyword>
<organism evidence="2 3">
    <name type="scientific">Aspergillus neoniger (strain CBS 115656)</name>
    <dbReference type="NCBI Taxonomy" id="1448310"/>
    <lineage>
        <taxon>Eukaryota</taxon>
        <taxon>Fungi</taxon>
        <taxon>Dikarya</taxon>
        <taxon>Ascomycota</taxon>
        <taxon>Pezizomycotina</taxon>
        <taxon>Eurotiomycetes</taxon>
        <taxon>Eurotiomycetidae</taxon>
        <taxon>Eurotiales</taxon>
        <taxon>Aspergillaceae</taxon>
        <taxon>Aspergillus</taxon>
        <taxon>Aspergillus subgen. Circumdati</taxon>
    </lineage>
</organism>
<dbReference type="EMBL" id="KZ821445">
    <property type="protein sequence ID" value="PYH39595.1"/>
    <property type="molecule type" value="Genomic_DNA"/>
</dbReference>
<dbReference type="RefSeq" id="XP_025485073.1">
    <property type="nucleotide sequence ID" value="XM_025620097.1"/>
</dbReference>
<keyword evidence="1" id="KW-1133">Transmembrane helix</keyword>
<keyword evidence="1" id="KW-0812">Transmembrane</keyword>